<evidence type="ECO:0000313" key="4">
    <source>
        <dbReference type="Proteomes" id="UP000317835"/>
    </source>
</evidence>
<proteinExistence type="predicted"/>
<sequence length="379" mass="42470" precursor="true">MQLAPMTMVLILASLVPAAATAQDPGPTGPSADFEALRREYQAAEEAFRKYLREEYKEADAEGCRLYIPFSETPPAQFARRFLGFAEAHPDHPSAFDSLEHAIRGSYEYPDVRGRTLDLLRVSYVTEPEIERLVVPLIISHDGPTDDLVFEIIARNPDPEIRILAYKALIRRAEESIQFADRVRFDEAIRRDIEANEGGGSLEGVLERGDRAKAEIEDYTKVARDLHGPGRFPDLSIGSPAPEAAGRRLDGEEETLAEYRGKVVVLDFWATWCGPCREMIPHQRELVARLKDQPFALISISADQEKELLTDFLADEEMPWTHWWDGPDGGIIDAFDVYQYPTIFVLDGQGVIRAKDVRGEQLSDVVDALLGEDGSNPTK</sequence>
<dbReference type="EMBL" id="CP036427">
    <property type="protein sequence ID" value="QDV39167.1"/>
    <property type="molecule type" value="Genomic_DNA"/>
</dbReference>
<dbReference type="KEGG" id="tpla:ElP_71310"/>
<dbReference type="InterPro" id="IPR000866">
    <property type="entry name" value="AhpC/TSA"/>
</dbReference>
<keyword evidence="4" id="KW-1185">Reference proteome</keyword>
<feature type="chain" id="PRO_5021767564" evidence="1">
    <location>
        <begin position="23"/>
        <end position="379"/>
    </location>
</feature>
<keyword evidence="3" id="KW-0614">Plasmid</keyword>
<accession>A0A518HE91</accession>
<dbReference type="AlphaFoldDB" id="A0A518HE91"/>
<evidence type="ECO:0000256" key="1">
    <source>
        <dbReference type="SAM" id="SignalP"/>
    </source>
</evidence>
<evidence type="ECO:0000313" key="3">
    <source>
        <dbReference type="EMBL" id="QDV39167.1"/>
    </source>
</evidence>
<dbReference type="PROSITE" id="PS51352">
    <property type="entry name" value="THIOREDOXIN_2"/>
    <property type="match status" value="1"/>
</dbReference>
<reference evidence="3 4" key="1">
    <citation type="submission" date="2019-02" db="EMBL/GenBank/DDBJ databases">
        <title>Deep-cultivation of Planctomycetes and their phenomic and genomic characterization uncovers novel biology.</title>
        <authorList>
            <person name="Wiegand S."/>
            <person name="Jogler M."/>
            <person name="Boedeker C."/>
            <person name="Pinto D."/>
            <person name="Vollmers J."/>
            <person name="Rivas-Marin E."/>
            <person name="Kohn T."/>
            <person name="Peeters S.H."/>
            <person name="Heuer A."/>
            <person name="Rast P."/>
            <person name="Oberbeckmann S."/>
            <person name="Bunk B."/>
            <person name="Jeske O."/>
            <person name="Meyerdierks A."/>
            <person name="Storesund J.E."/>
            <person name="Kallscheuer N."/>
            <person name="Luecker S."/>
            <person name="Lage O.M."/>
            <person name="Pohl T."/>
            <person name="Merkel B.J."/>
            <person name="Hornburger P."/>
            <person name="Mueller R.-W."/>
            <person name="Bruemmer F."/>
            <person name="Labrenz M."/>
            <person name="Spormann A.M."/>
            <person name="Op den Camp H."/>
            <person name="Overmann J."/>
            <person name="Amann R."/>
            <person name="Jetten M.S.M."/>
            <person name="Mascher T."/>
            <person name="Medema M.H."/>
            <person name="Devos D.P."/>
            <person name="Kaster A.-K."/>
            <person name="Ovreas L."/>
            <person name="Rohde M."/>
            <person name="Galperin M.Y."/>
            <person name="Jogler C."/>
        </authorList>
    </citation>
    <scope>NUCLEOTIDE SEQUENCE [LARGE SCALE GENOMIC DNA]</scope>
    <source>
        <strain evidence="3 4">ElP</strain>
        <plasmid evidence="4">pelp_1</plasmid>
    </source>
</reference>
<gene>
    <name evidence="3" type="primary">resA_2</name>
    <name evidence="3" type="ORF">ElP_71310</name>
</gene>
<name>A0A518HE91_9BACT</name>
<dbReference type="SUPFAM" id="SSF52833">
    <property type="entry name" value="Thioredoxin-like"/>
    <property type="match status" value="1"/>
</dbReference>
<dbReference type="Pfam" id="PF00578">
    <property type="entry name" value="AhpC-TSA"/>
    <property type="match status" value="1"/>
</dbReference>
<dbReference type="GO" id="GO:0016491">
    <property type="term" value="F:oxidoreductase activity"/>
    <property type="evidence" value="ECO:0007669"/>
    <property type="project" value="InterPro"/>
</dbReference>
<dbReference type="InterPro" id="IPR050553">
    <property type="entry name" value="Thioredoxin_ResA/DsbE_sf"/>
</dbReference>
<dbReference type="Gene3D" id="3.40.30.10">
    <property type="entry name" value="Glutaredoxin"/>
    <property type="match status" value="1"/>
</dbReference>
<dbReference type="RefSeq" id="WP_145279353.1">
    <property type="nucleotide sequence ID" value="NZ_CP036427.1"/>
</dbReference>
<keyword evidence="1" id="KW-0732">Signal</keyword>
<feature type="domain" description="Thioredoxin" evidence="2">
    <location>
        <begin position="235"/>
        <end position="375"/>
    </location>
</feature>
<dbReference type="CDD" id="cd02966">
    <property type="entry name" value="TlpA_like_family"/>
    <property type="match status" value="1"/>
</dbReference>
<evidence type="ECO:0000259" key="2">
    <source>
        <dbReference type="PROSITE" id="PS51352"/>
    </source>
</evidence>
<organism evidence="3 4">
    <name type="scientific">Tautonia plasticadhaerens</name>
    <dbReference type="NCBI Taxonomy" id="2527974"/>
    <lineage>
        <taxon>Bacteria</taxon>
        <taxon>Pseudomonadati</taxon>
        <taxon>Planctomycetota</taxon>
        <taxon>Planctomycetia</taxon>
        <taxon>Isosphaerales</taxon>
        <taxon>Isosphaeraceae</taxon>
        <taxon>Tautonia</taxon>
    </lineage>
</organism>
<dbReference type="InterPro" id="IPR036249">
    <property type="entry name" value="Thioredoxin-like_sf"/>
</dbReference>
<protein>
    <submittedName>
        <fullName evidence="3">Thiol-disulfide oxidoreductase ResA</fullName>
    </submittedName>
</protein>
<dbReference type="GO" id="GO:0016209">
    <property type="term" value="F:antioxidant activity"/>
    <property type="evidence" value="ECO:0007669"/>
    <property type="project" value="InterPro"/>
</dbReference>
<dbReference type="OrthoDB" id="286712at2"/>
<geneLocation type="plasmid" evidence="4">
    <name>pelp_1</name>
</geneLocation>
<dbReference type="PANTHER" id="PTHR42852:SF13">
    <property type="entry name" value="PROTEIN DIPZ"/>
    <property type="match status" value="1"/>
</dbReference>
<dbReference type="PANTHER" id="PTHR42852">
    <property type="entry name" value="THIOL:DISULFIDE INTERCHANGE PROTEIN DSBE"/>
    <property type="match status" value="1"/>
</dbReference>
<dbReference type="Proteomes" id="UP000317835">
    <property type="component" value="Plasmid pElP_1"/>
</dbReference>
<feature type="signal peptide" evidence="1">
    <location>
        <begin position="1"/>
        <end position="22"/>
    </location>
</feature>
<dbReference type="InterPro" id="IPR013766">
    <property type="entry name" value="Thioredoxin_domain"/>
</dbReference>